<accession>A0A4Q2UQD1</accession>
<sequence>MDTSTLPRWATVLIGPELVWLLVYGAMTLLARANQPPNPRIDDFIENLWILIPALTALIFLLWFVPDVEKRGLLLRVWVAGIVGAHLALDKGMSAFSQQGPGIGTAYLVGMILVFVVLVIGSIVVFIRYR</sequence>
<dbReference type="Proteomes" id="UP000290407">
    <property type="component" value="Unassembled WGS sequence"/>
</dbReference>
<proteinExistence type="predicted"/>
<dbReference type="RefSeq" id="WP_129600697.1">
    <property type="nucleotide sequence ID" value="NZ_SBLB01000001.1"/>
</dbReference>
<reference evidence="2 3" key="1">
    <citation type="submission" date="2019-01" db="EMBL/GenBank/DDBJ databases">
        <title>Spirosoma flava sp. nov., a propanil-degrading bacterium isolated from herbicide-contaminated soil.</title>
        <authorList>
            <person name="Zhang L."/>
            <person name="Jiang J.-D."/>
        </authorList>
    </citation>
    <scope>NUCLEOTIDE SEQUENCE [LARGE SCALE GENOMIC DNA]</scope>
    <source>
        <strain evidence="2 3">TY50</strain>
    </source>
</reference>
<keyword evidence="3" id="KW-1185">Reference proteome</keyword>
<evidence type="ECO:0000313" key="2">
    <source>
        <dbReference type="EMBL" id="RYC71734.1"/>
    </source>
</evidence>
<evidence type="ECO:0000313" key="3">
    <source>
        <dbReference type="Proteomes" id="UP000290407"/>
    </source>
</evidence>
<dbReference type="AlphaFoldDB" id="A0A4Q2UQD1"/>
<feature type="transmembrane region" description="Helical" evidence="1">
    <location>
        <begin position="48"/>
        <end position="66"/>
    </location>
</feature>
<keyword evidence="1" id="KW-1133">Transmembrane helix</keyword>
<feature type="transmembrane region" description="Helical" evidence="1">
    <location>
        <begin position="104"/>
        <end position="127"/>
    </location>
</feature>
<organism evidence="2 3">
    <name type="scientific">Spirosoma sordidisoli</name>
    <dbReference type="NCBI Taxonomy" id="2502893"/>
    <lineage>
        <taxon>Bacteria</taxon>
        <taxon>Pseudomonadati</taxon>
        <taxon>Bacteroidota</taxon>
        <taxon>Cytophagia</taxon>
        <taxon>Cytophagales</taxon>
        <taxon>Cytophagaceae</taxon>
        <taxon>Spirosoma</taxon>
    </lineage>
</organism>
<feature type="transmembrane region" description="Helical" evidence="1">
    <location>
        <begin position="12"/>
        <end position="33"/>
    </location>
</feature>
<feature type="transmembrane region" description="Helical" evidence="1">
    <location>
        <begin position="73"/>
        <end position="89"/>
    </location>
</feature>
<protein>
    <submittedName>
        <fullName evidence="2">Uncharacterized protein</fullName>
    </submittedName>
</protein>
<keyword evidence="1" id="KW-0472">Membrane</keyword>
<comment type="caution">
    <text evidence="2">The sequence shown here is derived from an EMBL/GenBank/DDBJ whole genome shotgun (WGS) entry which is preliminary data.</text>
</comment>
<evidence type="ECO:0000256" key="1">
    <source>
        <dbReference type="SAM" id="Phobius"/>
    </source>
</evidence>
<dbReference type="EMBL" id="SBLB01000001">
    <property type="protein sequence ID" value="RYC71734.1"/>
    <property type="molecule type" value="Genomic_DNA"/>
</dbReference>
<gene>
    <name evidence="2" type="ORF">EQG79_06290</name>
</gene>
<keyword evidence="1" id="KW-0812">Transmembrane</keyword>
<name>A0A4Q2UQD1_9BACT</name>